<organism evidence="1 2">
    <name type="scientific">Saccharothrix mutabilis subsp. mutabilis</name>
    <dbReference type="NCBI Taxonomy" id="66855"/>
    <lineage>
        <taxon>Bacteria</taxon>
        <taxon>Bacillati</taxon>
        <taxon>Actinomycetota</taxon>
        <taxon>Actinomycetes</taxon>
        <taxon>Pseudonocardiales</taxon>
        <taxon>Pseudonocardiaceae</taxon>
        <taxon>Saccharothrix</taxon>
    </lineage>
</organism>
<dbReference type="InterPro" id="IPR018247">
    <property type="entry name" value="EF_Hand_1_Ca_BS"/>
</dbReference>
<gene>
    <name evidence="1" type="ORF">GCM10010492_55530</name>
</gene>
<evidence type="ECO:0000313" key="1">
    <source>
        <dbReference type="EMBL" id="GAA0248539.1"/>
    </source>
</evidence>
<dbReference type="PROSITE" id="PS00018">
    <property type="entry name" value="EF_HAND_1"/>
    <property type="match status" value="1"/>
</dbReference>
<protein>
    <submittedName>
        <fullName evidence="1">Uncharacterized protein</fullName>
    </submittedName>
</protein>
<dbReference type="Proteomes" id="UP001500416">
    <property type="component" value="Unassembled WGS sequence"/>
</dbReference>
<dbReference type="RefSeq" id="WP_343936865.1">
    <property type="nucleotide sequence ID" value="NZ_BAAABU010000016.1"/>
</dbReference>
<comment type="caution">
    <text evidence="1">The sequence shown here is derived from an EMBL/GenBank/DDBJ whole genome shotgun (WGS) entry which is preliminary data.</text>
</comment>
<sequence>MRVVGTLRFPSADAPVLLDRVRVEVRDVSEADAPARTVAVVTLPAVRVPAGGLELPFAVDADVDGPGTFVVRVHGDRDGSGVVTDGDLITTAAHRVTPRPMVLDLHPVGH</sequence>
<dbReference type="EMBL" id="BAAABU010000016">
    <property type="protein sequence ID" value="GAA0248539.1"/>
    <property type="molecule type" value="Genomic_DNA"/>
</dbReference>
<accession>A0ABP3E3Z5</accession>
<evidence type="ECO:0000313" key="2">
    <source>
        <dbReference type="Proteomes" id="UP001500416"/>
    </source>
</evidence>
<proteinExistence type="predicted"/>
<name>A0ABP3E3Z5_9PSEU</name>
<reference evidence="2" key="1">
    <citation type="journal article" date="2019" name="Int. J. Syst. Evol. Microbiol.">
        <title>The Global Catalogue of Microorganisms (GCM) 10K type strain sequencing project: providing services to taxonomists for standard genome sequencing and annotation.</title>
        <authorList>
            <consortium name="The Broad Institute Genomics Platform"/>
            <consortium name="The Broad Institute Genome Sequencing Center for Infectious Disease"/>
            <person name="Wu L."/>
            <person name="Ma J."/>
        </authorList>
    </citation>
    <scope>NUCLEOTIDE SEQUENCE [LARGE SCALE GENOMIC DNA]</scope>
    <source>
        <strain evidence="2">JCM 3380</strain>
    </source>
</reference>
<keyword evidence="2" id="KW-1185">Reference proteome</keyword>